<dbReference type="Proteomes" id="UP000275225">
    <property type="component" value="Unassembled WGS sequence"/>
</dbReference>
<dbReference type="RefSeq" id="WP_124236009.1">
    <property type="nucleotide sequence ID" value="NZ_JBHUFI010000001.1"/>
</dbReference>
<dbReference type="EMBL" id="RQJX01000004">
    <property type="protein sequence ID" value="RQN09001.1"/>
    <property type="molecule type" value="Genomic_DNA"/>
</dbReference>
<dbReference type="Pfam" id="PF04909">
    <property type="entry name" value="Amidohydro_2"/>
    <property type="match status" value="1"/>
</dbReference>
<comment type="similarity">
    <text evidence="1">Belongs to the metallo-dependent hydrolases superfamily.</text>
</comment>
<dbReference type="InterPro" id="IPR006680">
    <property type="entry name" value="Amidohydro-rel"/>
</dbReference>
<dbReference type="AlphaFoldDB" id="A0A3N6ZFW2"/>
<dbReference type="GO" id="GO:0016787">
    <property type="term" value="F:hydrolase activity"/>
    <property type="evidence" value="ECO:0007669"/>
    <property type="project" value="InterPro"/>
</dbReference>
<reference evidence="3 4" key="1">
    <citation type="submission" date="2018-11" db="EMBL/GenBank/DDBJ databases">
        <authorList>
            <person name="Li F."/>
        </authorList>
    </citation>
    <scope>NUCLEOTIDE SEQUENCE [LARGE SCALE GENOMIC DNA]</scope>
    <source>
        <strain evidence="3 4">YS17T</strain>
    </source>
</reference>
<organism evidence="3 4">
    <name type="scientific">Aeromicrobium camelliae</name>
    <dbReference type="NCBI Taxonomy" id="1538144"/>
    <lineage>
        <taxon>Bacteria</taxon>
        <taxon>Bacillati</taxon>
        <taxon>Actinomycetota</taxon>
        <taxon>Actinomycetes</taxon>
        <taxon>Propionibacteriales</taxon>
        <taxon>Nocardioidaceae</taxon>
        <taxon>Aeromicrobium</taxon>
    </lineage>
</organism>
<keyword evidence="4" id="KW-1185">Reference proteome</keyword>
<name>A0A3N6ZFW2_9ACTN</name>
<proteinExistence type="inferred from homology"/>
<evidence type="ECO:0000259" key="2">
    <source>
        <dbReference type="Pfam" id="PF04909"/>
    </source>
</evidence>
<dbReference type="OrthoDB" id="5450317at2"/>
<gene>
    <name evidence="3" type="ORF">EHW97_04705</name>
</gene>
<feature type="domain" description="Amidohydrolase-related" evidence="2">
    <location>
        <begin position="8"/>
        <end position="281"/>
    </location>
</feature>
<dbReference type="InterPro" id="IPR052350">
    <property type="entry name" value="Metallo-dep_Lactonases"/>
</dbReference>
<sequence>MIDGLRVIDAHQHLWDLETGEYSWLTPEAGAIYRSFQVEDAEPLVAASGVDDIVLVQAAGNLADTRAMIGAADRWERVVGIVAWAPLTDEAATAQVLEEYATDRRIVGVRHQNHDEPDPDWLVRADVARGLARVEQAGLSYDVIAVVPRHLELVPVLAERFPELRLVIDHLAKPPLAAGDLREWEASLRRAAAYPQVTAKVSGLDTAAAPGYTAADLRPALDIALECFGAERLMFGTDWPVSVLGGGYARWWEVLCELLEPLTTEERAAILADTAAAVYRITQEVPA</sequence>
<dbReference type="PANTHER" id="PTHR43569">
    <property type="entry name" value="AMIDOHYDROLASE"/>
    <property type="match status" value="1"/>
</dbReference>
<evidence type="ECO:0000313" key="4">
    <source>
        <dbReference type="Proteomes" id="UP000275225"/>
    </source>
</evidence>
<dbReference type="SUPFAM" id="SSF51556">
    <property type="entry name" value="Metallo-dependent hydrolases"/>
    <property type="match status" value="1"/>
</dbReference>
<evidence type="ECO:0000313" key="3">
    <source>
        <dbReference type="EMBL" id="RQN09001.1"/>
    </source>
</evidence>
<dbReference type="InterPro" id="IPR032466">
    <property type="entry name" value="Metal_Hydrolase"/>
</dbReference>
<comment type="caution">
    <text evidence="3">The sequence shown here is derived from an EMBL/GenBank/DDBJ whole genome shotgun (WGS) entry which is preliminary data.</text>
</comment>
<dbReference type="Gene3D" id="3.20.20.140">
    <property type="entry name" value="Metal-dependent hydrolases"/>
    <property type="match status" value="1"/>
</dbReference>
<evidence type="ECO:0000256" key="1">
    <source>
        <dbReference type="ARBA" id="ARBA00038310"/>
    </source>
</evidence>
<dbReference type="PANTHER" id="PTHR43569:SF2">
    <property type="entry name" value="AMIDOHYDROLASE-RELATED DOMAIN-CONTAINING PROTEIN"/>
    <property type="match status" value="1"/>
</dbReference>
<protein>
    <recommendedName>
        <fullName evidence="2">Amidohydrolase-related domain-containing protein</fullName>
    </recommendedName>
</protein>
<accession>A0A3N6ZFW2</accession>